<dbReference type="GeneID" id="94350258"/>
<name>A0A976IG40_BRELC</name>
<sequence>MDNGAFCKTPTLFFFFSALRQHNNHILEMQAQCPISANCWAYFKRILFFMLKNRRLLDQ</sequence>
<proteinExistence type="predicted"/>
<keyword evidence="2" id="KW-1185">Reference proteome</keyword>
<protein>
    <submittedName>
        <fullName evidence="1">Uncharacterized protein</fullName>
    </submittedName>
</protein>
<comment type="caution">
    <text evidence="1">The sequence shown here is derived from an EMBL/GenBank/DDBJ whole genome shotgun (WGS) entry which is preliminary data.</text>
</comment>
<organism evidence="1 2">
    <name type="scientific">Bremia lactucae</name>
    <name type="common">Lettuce downy mildew</name>
    <dbReference type="NCBI Taxonomy" id="4779"/>
    <lineage>
        <taxon>Eukaryota</taxon>
        <taxon>Sar</taxon>
        <taxon>Stramenopiles</taxon>
        <taxon>Oomycota</taxon>
        <taxon>Peronosporomycetes</taxon>
        <taxon>Peronosporales</taxon>
        <taxon>Peronosporaceae</taxon>
        <taxon>Bremia</taxon>
    </lineage>
</organism>
<dbReference type="Proteomes" id="UP000294530">
    <property type="component" value="Unassembled WGS sequence"/>
</dbReference>
<dbReference type="EMBL" id="SHOA02000014">
    <property type="protein sequence ID" value="TDH70516.1"/>
    <property type="molecule type" value="Genomic_DNA"/>
</dbReference>
<accession>A0A976IG40</accession>
<evidence type="ECO:0000313" key="1">
    <source>
        <dbReference type="EMBL" id="TDH70516.1"/>
    </source>
</evidence>
<dbReference type="AlphaFoldDB" id="A0A976IG40"/>
<gene>
    <name evidence="1" type="ORF">CCR75_006517</name>
</gene>
<evidence type="ECO:0000313" key="2">
    <source>
        <dbReference type="Proteomes" id="UP000294530"/>
    </source>
</evidence>
<reference evidence="1 2" key="1">
    <citation type="journal article" date="2021" name="Genome Biol.">
        <title>AFLAP: assembly-free linkage analysis pipeline using k-mers from genome sequencing data.</title>
        <authorList>
            <person name="Fletcher K."/>
            <person name="Zhang L."/>
            <person name="Gil J."/>
            <person name="Han R."/>
            <person name="Cavanaugh K."/>
            <person name="Michelmore R."/>
        </authorList>
    </citation>
    <scope>NUCLEOTIDE SEQUENCE [LARGE SCALE GENOMIC DNA]</scope>
    <source>
        <strain evidence="1 2">SF5</strain>
    </source>
</reference>
<dbReference type="KEGG" id="blac:94350258"/>
<dbReference type="RefSeq" id="XP_067820015.1">
    <property type="nucleotide sequence ID" value="XM_067964587.1"/>
</dbReference>
<dbReference type="OrthoDB" id="128228at2759"/>